<evidence type="ECO:0000256" key="1">
    <source>
        <dbReference type="SAM" id="MobiDB-lite"/>
    </source>
</evidence>
<comment type="caution">
    <text evidence="2">The sequence shown here is derived from an EMBL/GenBank/DDBJ whole genome shotgun (WGS) entry which is preliminary data.</text>
</comment>
<dbReference type="EMBL" id="JAWZYT010002691">
    <property type="protein sequence ID" value="KAK4302685.1"/>
    <property type="molecule type" value="Genomic_DNA"/>
</dbReference>
<keyword evidence="3" id="KW-1185">Reference proteome</keyword>
<accession>A0AAE1P5X3</accession>
<organism evidence="2 3">
    <name type="scientific">Petrolisthes manimaculis</name>
    <dbReference type="NCBI Taxonomy" id="1843537"/>
    <lineage>
        <taxon>Eukaryota</taxon>
        <taxon>Metazoa</taxon>
        <taxon>Ecdysozoa</taxon>
        <taxon>Arthropoda</taxon>
        <taxon>Crustacea</taxon>
        <taxon>Multicrustacea</taxon>
        <taxon>Malacostraca</taxon>
        <taxon>Eumalacostraca</taxon>
        <taxon>Eucarida</taxon>
        <taxon>Decapoda</taxon>
        <taxon>Pleocyemata</taxon>
        <taxon>Anomura</taxon>
        <taxon>Galatheoidea</taxon>
        <taxon>Porcellanidae</taxon>
        <taxon>Petrolisthes</taxon>
    </lineage>
</organism>
<protein>
    <submittedName>
        <fullName evidence="2">Uncharacterized protein</fullName>
    </submittedName>
</protein>
<proteinExistence type="predicted"/>
<sequence>MEQALTGVGHGGKKGQQGGAGIQGGGTGRQPANTDMLHYSHLARKQTTSLDKYLRCTGGLKHLNWNFSNA</sequence>
<feature type="region of interest" description="Disordered" evidence="1">
    <location>
        <begin position="1"/>
        <end position="34"/>
    </location>
</feature>
<gene>
    <name evidence="2" type="ORF">Pmani_025239</name>
</gene>
<feature type="compositionally biased region" description="Gly residues" evidence="1">
    <location>
        <begin position="8"/>
        <end position="28"/>
    </location>
</feature>
<dbReference type="Proteomes" id="UP001292094">
    <property type="component" value="Unassembled WGS sequence"/>
</dbReference>
<name>A0AAE1P5X3_9EUCA</name>
<dbReference type="AlphaFoldDB" id="A0AAE1P5X3"/>
<evidence type="ECO:0000313" key="2">
    <source>
        <dbReference type="EMBL" id="KAK4302685.1"/>
    </source>
</evidence>
<reference evidence="2" key="1">
    <citation type="submission" date="2023-11" db="EMBL/GenBank/DDBJ databases">
        <title>Genome assemblies of two species of porcelain crab, Petrolisthes cinctipes and Petrolisthes manimaculis (Anomura: Porcellanidae).</title>
        <authorList>
            <person name="Angst P."/>
        </authorList>
    </citation>
    <scope>NUCLEOTIDE SEQUENCE</scope>
    <source>
        <strain evidence="2">PB745_02</strain>
        <tissue evidence="2">Gill</tissue>
    </source>
</reference>
<evidence type="ECO:0000313" key="3">
    <source>
        <dbReference type="Proteomes" id="UP001292094"/>
    </source>
</evidence>